<protein>
    <recommendedName>
        <fullName evidence="3">AraC-type arabinose-binding/dimerisation domain-containing protein</fullName>
    </recommendedName>
</protein>
<proteinExistence type="predicted"/>
<dbReference type="EMBL" id="ADLV01000035">
    <property type="protein sequence ID" value="EGK00634.1"/>
    <property type="molecule type" value="Genomic_DNA"/>
</dbReference>
<evidence type="ECO:0008006" key="3">
    <source>
        <dbReference type="Google" id="ProtNLM"/>
    </source>
</evidence>
<gene>
    <name evidence="1" type="ORF">HMPREF9455_02908</name>
</gene>
<dbReference type="HOGENOM" id="CLU_2632438_0_0_10"/>
<evidence type="ECO:0000313" key="2">
    <source>
        <dbReference type="Proteomes" id="UP000004913"/>
    </source>
</evidence>
<reference evidence="1 2" key="1">
    <citation type="submission" date="2011-04" db="EMBL/GenBank/DDBJ databases">
        <title>The Genome Sequence of Dysgonomonas gadei ATCC BAA-286.</title>
        <authorList>
            <consortium name="The Broad Institute Genome Sequencing Platform"/>
            <person name="Earl A."/>
            <person name="Ward D."/>
            <person name="Feldgarden M."/>
            <person name="Gevers D."/>
            <person name="Pudlo N."/>
            <person name="Martens E."/>
            <person name="Allen-Vercoe E."/>
            <person name="Young S.K."/>
            <person name="Zeng Q."/>
            <person name="Gargeya S."/>
            <person name="Fitzgerald M."/>
            <person name="Haas B."/>
            <person name="Abouelleil A."/>
            <person name="Alvarado L."/>
            <person name="Arachchi H.M."/>
            <person name="Berlin A."/>
            <person name="Brown A."/>
            <person name="Chapman S.B."/>
            <person name="Chen Z."/>
            <person name="Dunbar C."/>
            <person name="Freedman E."/>
            <person name="Gearin G."/>
            <person name="Gellesch M."/>
            <person name="Goldberg J."/>
            <person name="Griggs A."/>
            <person name="Gujja S."/>
            <person name="Heiman D."/>
            <person name="Howarth C."/>
            <person name="Larson L."/>
            <person name="Lui A."/>
            <person name="MacDonald P.J.P."/>
            <person name="Mehta T."/>
            <person name="Montmayeur A."/>
            <person name="Murphy C."/>
            <person name="Neiman D."/>
            <person name="Pearson M."/>
            <person name="Priest M."/>
            <person name="Roberts A."/>
            <person name="Saif S."/>
            <person name="Shea T."/>
            <person name="Shenoy N."/>
            <person name="Sisk P."/>
            <person name="Stolte C."/>
            <person name="Sykes S."/>
            <person name="Yandava C."/>
            <person name="Wortman J."/>
            <person name="Nusbaum C."/>
            <person name="Birren B."/>
        </authorList>
    </citation>
    <scope>NUCLEOTIDE SEQUENCE [LARGE SCALE GENOMIC DNA]</scope>
    <source>
        <strain evidence="1 2">ATCC BAA-286</strain>
    </source>
</reference>
<organism evidence="1 2">
    <name type="scientific">Dysgonomonas gadei ATCC BAA-286</name>
    <dbReference type="NCBI Taxonomy" id="742766"/>
    <lineage>
        <taxon>Bacteria</taxon>
        <taxon>Pseudomonadati</taxon>
        <taxon>Bacteroidota</taxon>
        <taxon>Bacteroidia</taxon>
        <taxon>Bacteroidales</taxon>
        <taxon>Dysgonomonadaceae</taxon>
        <taxon>Dysgonomonas</taxon>
    </lineage>
</organism>
<dbReference type="RefSeq" id="WP_006800438.1">
    <property type="nucleotide sequence ID" value="NZ_GL891986.1"/>
</dbReference>
<comment type="caution">
    <text evidence="1">The sequence shown here is derived from an EMBL/GenBank/DDBJ whole genome shotgun (WGS) entry which is preliminary data.</text>
</comment>
<dbReference type="eggNOG" id="COG2207">
    <property type="taxonomic scope" value="Bacteria"/>
</dbReference>
<accession>F5J0P1</accession>
<dbReference type="STRING" id="742766.HMPREF9455_02908"/>
<dbReference type="AlphaFoldDB" id="F5J0P1"/>
<keyword evidence="2" id="KW-1185">Reference proteome</keyword>
<sequence>MGDDTIFENYQRYDFYQLLWFTKADGDNIYFLDFNEYKIKEDQIVLIFPGQIDKLDVEGKEGYLFTIHNDIFYNISQ</sequence>
<name>F5J0P1_9BACT</name>
<evidence type="ECO:0000313" key="1">
    <source>
        <dbReference type="EMBL" id="EGK00634.1"/>
    </source>
</evidence>
<dbReference type="Proteomes" id="UP000004913">
    <property type="component" value="Unassembled WGS sequence"/>
</dbReference>
<dbReference type="OrthoDB" id="1096411at2"/>